<dbReference type="RefSeq" id="WP_338396897.1">
    <property type="nucleotide sequence ID" value="NZ_AP025292.1"/>
</dbReference>
<keyword evidence="2" id="KW-1185">Reference proteome</keyword>
<reference evidence="1 2" key="1">
    <citation type="submission" date="2021-12" db="EMBL/GenBank/DDBJ databases">
        <title>Genome sequencing of bacteria with rrn-lacking chromosome and rrn-plasmid.</title>
        <authorList>
            <person name="Anda M."/>
            <person name="Iwasaki W."/>
        </authorList>
    </citation>
    <scope>NUCLEOTIDE SEQUENCE [LARGE SCALE GENOMIC DNA]</scope>
    <source>
        <strain evidence="1 2">NBRC 101262</strain>
    </source>
</reference>
<accession>A0ABN6LDX4</accession>
<gene>
    <name evidence="1" type="ORF">PEPS_18740</name>
</gene>
<protein>
    <submittedName>
        <fullName evidence="1">Uncharacterized protein</fullName>
    </submittedName>
</protein>
<name>A0ABN6LDX4_9BACT</name>
<evidence type="ECO:0000313" key="2">
    <source>
        <dbReference type="Proteomes" id="UP001354989"/>
    </source>
</evidence>
<proteinExistence type="predicted"/>
<dbReference type="EMBL" id="AP025292">
    <property type="protein sequence ID" value="BDC99593.1"/>
    <property type="molecule type" value="Genomic_DNA"/>
</dbReference>
<organism evidence="1 2">
    <name type="scientific">Persicobacter psychrovividus</name>
    <dbReference type="NCBI Taxonomy" id="387638"/>
    <lineage>
        <taxon>Bacteria</taxon>
        <taxon>Pseudomonadati</taxon>
        <taxon>Bacteroidota</taxon>
        <taxon>Cytophagia</taxon>
        <taxon>Cytophagales</taxon>
        <taxon>Persicobacteraceae</taxon>
        <taxon>Persicobacter</taxon>
    </lineage>
</organism>
<dbReference type="Proteomes" id="UP001354989">
    <property type="component" value="Chromosome"/>
</dbReference>
<sequence length="77" mass="9102">MTESEFKEFLNKSDKYKKAIIVGKPKELDNNVYVIEQVGVTWLTYYFERGKSFSVKLFDNEGDAFEYFAKWLSGVER</sequence>
<evidence type="ECO:0000313" key="1">
    <source>
        <dbReference type="EMBL" id="BDC99593.1"/>
    </source>
</evidence>